<keyword evidence="2" id="KW-1185">Reference proteome</keyword>
<dbReference type="HOGENOM" id="CLU_2361163_0_0_1"/>
<protein>
    <submittedName>
        <fullName evidence="1">Uncharacterized protein</fullName>
    </submittedName>
</protein>
<dbReference type="EMBL" id="AFRT01000102">
    <property type="protein sequence ID" value="ELU45324.1"/>
    <property type="molecule type" value="Genomic_DNA"/>
</dbReference>
<comment type="caution">
    <text evidence="1">The sequence shown here is derived from an EMBL/GenBank/DDBJ whole genome shotgun (WGS) entry which is preliminary data.</text>
</comment>
<dbReference type="Proteomes" id="UP000011668">
    <property type="component" value="Unassembled WGS sequence"/>
</dbReference>
<dbReference type="AlphaFoldDB" id="L8X9H8"/>
<sequence>MGVDIAKDGSRTLGFHLRHSERGLRNWGKRGEGRGWTGSMIEDNDESNILQTLFAGVERTGGRMYASDDRRGNLLTRKTWHGPSAGKTRHRLVCIT</sequence>
<name>L8X9H8_THACA</name>
<proteinExistence type="predicted"/>
<evidence type="ECO:0000313" key="2">
    <source>
        <dbReference type="Proteomes" id="UP000011668"/>
    </source>
</evidence>
<gene>
    <name evidence="1" type="ORF">AG1IA_00647</name>
</gene>
<evidence type="ECO:0000313" key="1">
    <source>
        <dbReference type="EMBL" id="ELU45324.1"/>
    </source>
</evidence>
<accession>L8X9H8</accession>
<reference evidence="1 2" key="1">
    <citation type="journal article" date="2013" name="Nat. Commun.">
        <title>The evolution and pathogenic mechanisms of the rice sheath blight pathogen.</title>
        <authorList>
            <person name="Zheng A."/>
            <person name="Lin R."/>
            <person name="Xu L."/>
            <person name="Qin P."/>
            <person name="Tang C."/>
            <person name="Ai P."/>
            <person name="Zhang D."/>
            <person name="Liu Y."/>
            <person name="Sun Z."/>
            <person name="Feng H."/>
            <person name="Wang Y."/>
            <person name="Chen Y."/>
            <person name="Liang X."/>
            <person name="Fu R."/>
            <person name="Li Q."/>
            <person name="Zhang J."/>
            <person name="Yu X."/>
            <person name="Xie Z."/>
            <person name="Ding L."/>
            <person name="Guan P."/>
            <person name="Tang J."/>
            <person name="Liang Y."/>
            <person name="Wang S."/>
            <person name="Deng Q."/>
            <person name="Li S."/>
            <person name="Zhu J."/>
            <person name="Wang L."/>
            <person name="Liu H."/>
            <person name="Li P."/>
        </authorList>
    </citation>
    <scope>NUCLEOTIDE SEQUENCE [LARGE SCALE GENOMIC DNA]</scope>
    <source>
        <strain evidence="2">AG-1 IA</strain>
    </source>
</reference>
<organism evidence="1 2">
    <name type="scientific">Thanatephorus cucumeris (strain AG1-IA)</name>
    <name type="common">Rice sheath blight fungus</name>
    <name type="synonym">Rhizoctonia solani</name>
    <dbReference type="NCBI Taxonomy" id="983506"/>
    <lineage>
        <taxon>Eukaryota</taxon>
        <taxon>Fungi</taxon>
        <taxon>Dikarya</taxon>
        <taxon>Basidiomycota</taxon>
        <taxon>Agaricomycotina</taxon>
        <taxon>Agaricomycetes</taxon>
        <taxon>Cantharellales</taxon>
        <taxon>Ceratobasidiaceae</taxon>
        <taxon>Rhizoctonia</taxon>
        <taxon>Rhizoctonia solani AG-1</taxon>
    </lineage>
</organism>